<evidence type="ECO:0000256" key="10">
    <source>
        <dbReference type="RuleBase" id="RU000688"/>
    </source>
</evidence>
<keyword evidence="7 11" id="KW-0472">Membrane</keyword>
<dbReference type="EMBL" id="JASPKZ010008052">
    <property type="protein sequence ID" value="KAJ9581013.1"/>
    <property type="molecule type" value="Genomic_DNA"/>
</dbReference>
<evidence type="ECO:0000256" key="9">
    <source>
        <dbReference type="ARBA" id="ARBA00023224"/>
    </source>
</evidence>
<dbReference type="AlphaFoldDB" id="A0AAD7ZI79"/>
<feature type="transmembrane region" description="Helical" evidence="11">
    <location>
        <begin position="243"/>
        <end position="265"/>
    </location>
</feature>
<keyword evidence="5 11" id="KW-1133">Transmembrane helix</keyword>
<keyword evidence="9 10" id="KW-0807">Transducer</keyword>
<evidence type="ECO:0000313" key="14">
    <source>
        <dbReference type="Proteomes" id="UP001233999"/>
    </source>
</evidence>
<sequence length="327" mass="37251">MMNVTDAVMEIYYPRSATIFAAVCAVLFSVVGVVGNLITAIALLRCSKLRHHATTAFVISLCMSDLLFCTINLPLTASRYINEAWVLSDTLCQLFPFFFYGNVAASLLSMVAITINRYILISCHNLYDKLYKPWYIGLMLAFAWIFSFSMMVLPLIEVWGRLVIIVSYTCIYWKVRQSRKNLEAHKASAKVVSPASKTSQFVQKRDDVRLTRLMLTIFCCFLLCFLPLMLMNVVDDEIRYPTIHVLASVLAWASSVINPFIYAGSNRQYRGAFRRLLCCSSVGQGDVSRRTGKTFITDTLQYNVATEKVKVMDRRMIYNTAIKNREQ</sequence>
<evidence type="ECO:0000256" key="5">
    <source>
        <dbReference type="ARBA" id="ARBA00022989"/>
    </source>
</evidence>
<feature type="transmembrane region" description="Helical" evidence="11">
    <location>
        <begin position="97"/>
        <end position="121"/>
    </location>
</feature>
<dbReference type="PROSITE" id="PS50262">
    <property type="entry name" value="G_PROTEIN_RECEP_F1_2"/>
    <property type="match status" value="1"/>
</dbReference>
<dbReference type="Proteomes" id="UP001233999">
    <property type="component" value="Unassembled WGS sequence"/>
</dbReference>
<dbReference type="Pfam" id="PF00001">
    <property type="entry name" value="7tm_1"/>
    <property type="match status" value="2"/>
</dbReference>
<evidence type="ECO:0000256" key="4">
    <source>
        <dbReference type="ARBA" id="ARBA00022692"/>
    </source>
</evidence>
<gene>
    <name evidence="13" type="ORF">L9F63_023800</name>
</gene>
<keyword evidence="4 10" id="KW-0812">Transmembrane</keyword>
<comment type="subcellular location">
    <subcellularLocation>
        <location evidence="1">Cell membrane</location>
        <topology evidence="1">Multi-pass membrane protein</topology>
    </subcellularLocation>
</comment>
<dbReference type="PANTHER" id="PTHR24228">
    <property type="entry name" value="B2 BRADYKININ RECEPTOR/ANGIOTENSIN II RECEPTOR"/>
    <property type="match status" value="1"/>
</dbReference>
<dbReference type="SUPFAM" id="SSF81321">
    <property type="entry name" value="Family A G protein-coupled receptor-like"/>
    <property type="match status" value="1"/>
</dbReference>
<dbReference type="GO" id="GO:0005886">
    <property type="term" value="C:plasma membrane"/>
    <property type="evidence" value="ECO:0007669"/>
    <property type="project" value="UniProtKB-SubCell"/>
</dbReference>
<evidence type="ECO:0000256" key="8">
    <source>
        <dbReference type="ARBA" id="ARBA00023170"/>
    </source>
</evidence>
<feature type="transmembrane region" description="Helical" evidence="11">
    <location>
        <begin position="56"/>
        <end position="77"/>
    </location>
</feature>
<comment type="similarity">
    <text evidence="2 10">Belongs to the G-protein coupled receptor 1 family.</text>
</comment>
<feature type="domain" description="G-protein coupled receptors family 1 profile" evidence="12">
    <location>
        <begin position="35"/>
        <end position="262"/>
    </location>
</feature>
<evidence type="ECO:0000256" key="2">
    <source>
        <dbReference type="ARBA" id="ARBA00010663"/>
    </source>
</evidence>
<keyword evidence="6 10" id="KW-0297">G-protein coupled receptor</keyword>
<evidence type="ECO:0000256" key="1">
    <source>
        <dbReference type="ARBA" id="ARBA00004651"/>
    </source>
</evidence>
<dbReference type="InterPro" id="IPR017452">
    <property type="entry name" value="GPCR_Rhodpsn_7TM"/>
</dbReference>
<evidence type="ECO:0000256" key="3">
    <source>
        <dbReference type="ARBA" id="ARBA00022475"/>
    </source>
</evidence>
<dbReference type="PROSITE" id="PS00237">
    <property type="entry name" value="G_PROTEIN_RECEP_F1_1"/>
    <property type="match status" value="1"/>
</dbReference>
<keyword evidence="14" id="KW-1185">Reference proteome</keyword>
<evidence type="ECO:0000256" key="6">
    <source>
        <dbReference type="ARBA" id="ARBA00023040"/>
    </source>
</evidence>
<evidence type="ECO:0000256" key="7">
    <source>
        <dbReference type="ARBA" id="ARBA00023136"/>
    </source>
</evidence>
<reference evidence="13" key="1">
    <citation type="journal article" date="2023" name="IScience">
        <title>Live-bearing cockroach genome reveals convergent evolutionary mechanisms linked to viviparity in insects and beyond.</title>
        <authorList>
            <person name="Fouks B."/>
            <person name="Harrison M.C."/>
            <person name="Mikhailova A.A."/>
            <person name="Marchal E."/>
            <person name="English S."/>
            <person name="Carruthers M."/>
            <person name="Jennings E.C."/>
            <person name="Chiamaka E.L."/>
            <person name="Frigard R.A."/>
            <person name="Pippel M."/>
            <person name="Attardo G.M."/>
            <person name="Benoit J.B."/>
            <person name="Bornberg-Bauer E."/>
            <person name="Tobe S.S."/>
        </authorList>
    </citation>
    <scope>NUCLEOTIDE SEQUENCE</scope>
    <source>
        <strain evidence="13">Stay&amp;Tobe</strain>
    </source>
</reference>
<evidence type="ECO:0000256" key="11">
    <source>
        <dbReference type="SAM" id="Phobius"/>
    </source>
</evidence>
<dbReference type="InterPro" id="IPR000276">
    <property type="entry name" value="GPCR_Rhodpsn"/>
</dbReference>
<evidence type="ECO:0000259" key="12">
    <source>
        <dbReference type="PROSITE" id="PS50262"/>
    </source>
</evidence>
<feature type="transmembrane region" description="Helical" evidence="11">
    <location>
        <begin position="20"/>
        <end position="44"/>
    </location>
</feature>
<dbReference type="Gene3D" id="1.20.1070.10">
    <property type="entry name" value="Rhodopsin 7-helix transmembrane proteins"/>
    <property type="match status" value="2"/>
</dbReference>
<dbReference type="PANTHER" id="PTHR24228:SF71">
    <property type="entry name" value="PROTEIN TRAPPED IN ENDODERM-1"/>
    <property type="match status" value="1"/>
</dbReference>
<accession>A0AAD7ZI79</accession>
<dbReference type="SMART" id="SM01381">
    <property type="entry name" value="7TM_GPCR_Srsx"/>
    <property type="match status" value="1"/>
</dbReference>
<feature type="transmembrane region" description="Helical" evidence="11">
    <location>
        <begin position="213"/>
        <end position="231"/>
    </location>
</feature>
<dbReference type="GO" id="GO:0004930">
    <property type="term" value="F:G protein-coupled receptor activity"/>
    <property type="evidence" value="ECO:0007669"/>
    <property type="project" value="UniProtKB-KW"/>
</dbReference>
<evidence type="ECO:0000313" key="13">
    <source>
        <dbReference type="EMBL" id="KAJ9581013.1"/>
    </source>
</evidence>
<organism evidence="13 14">
    <name type="scientific">Diploptera punctata</name>
    <name type="common">Pacific beetle cockroach</name>
    <dbReference type="NCBI Taxonomy" id="6984"/>
    <lineage>
        <taxon>Eukaryota</taxon>
        <taxon>Metazoa</taxon>
        <taxon>Ecdysozoa</taxon>
        <taxon>Arthropoda</taxon>
        <taxon>Hexapoda</taxon>
        <taxon>Insecta</taxon>
        <taxon>Pterygota</taxon>
        <taxon>Neoptera</taxon>
        <taxon>Polyneoptera</taxon>
        <taxon>Dictyoptera</taxon>
        <taxon>Blattodea</taxon>
        <taxon>Blaberoidea</taxon>
        <taxon>Blaberidae</taxon>
        <taxon>Diplopterinae</taxon>
        <taxon>Diploptera</taxon>
    </lineage>
</organism>
<reference evidence="13" key="2">
    <citation type="submission" date="2023-05" db="EMBL/GenBank/DDBJ databases">
        <authorList>
            <person name="Fouks B."/>
        </authorList>
    </citation>
    <scope>NUCLEOTIDE SEQUENCE</scope>
    <source>
        <strain evidence="13">Stay&amp;Tobe</strain>
        <tissue evidence="13">Testes</tissue>
    </source>
</reference>
<protein>
    <recommendedName>
        <fullName evidence="12">G-protein coupled receptors family 1 profile domain-containing protein</fullName>
    </recommendedName>
</protein>
<feature type="transmembrane region" description="Helical" evidence="11">
    <location>
        <begin position="133"/>
        <end position="152"/>
    </location>
</feature>
<proteinExistence type="inferred from homology"/>
<keyword evidence="8 10" id="KW-0675">Receptor</keyword>
<keyword evidence="3" id="KW-1003">Cell membrane</keyword>
<comment type="caution">
    <text evidence="13">The sequence shown here is derived from an EMBL/GenBank/DDBJ whole genome shotgun (WGS) entry which is preliminary data.</text>
</comment>
<feature type="non-terminal residue" evidence="13">
    <location>
        <position position="1"/>
    </location>
</feature>
<dbReference type="PRINTS" id="PR00237">
    <property type="entry name" value="GPCRRHODOPSN"/>
</dbReference>
<name>A0AAD7ZI79_DIPPU</name>